<dbReference type="Proteomes" id="UP000198988">
    <property type="component" value="Unassembled WGS sequence"/>
</dbReference>
<evidence type="ECO:0000313" key="2">
    <source>
        <dbReference type="Proteomes" id="UP000198988"/>
    </source>
</evidence>
<reference evidence="2" key="1">
    <citation type="submission" date="2016-06" db="EMBL/GenBank/DDBJ databases">
        <authorList>
            <person name="Petersen J."/>
            <person name="Sayavedra L."/>
        </authorList>
    </citation>
    <scope>NUCLEOTIDE SEQUENCE [LARGE SCALE GENOMIC DNA]</scope>
    <source>
        <strain evidence="2">BazSymA</strain>
    </source>
</reference>
<sequence length="89" mass="10649">MSLTDEANKLLNSSTTIQRYRVFTDVLDKNLLKFYLSNLVDLIFNSQYKDDNINIHEFMFIFTDEELSNPMKLLSEYRNLKKFQKNEVT</sequence>
<protein>
    <submittedName>
        <fullName evidence="1">Uncharacterized protein</fullName>
    </submittedName>
</protein>
<accession>A0A1H6MFW1</accession>
<gene>
    <name evidence="1" type="ORF">BAZSYMA_ACONTIG08884_1</name>
</gene>
<name>A0A1H6MFW1_9GAMM</name>
<dbReference type="EMBL" id="CDSC02000373">
    <property type="protein sequence ID" value="SEH96467.1"/>
    <property type="molecule type" value="Genomic_DNA"/>
</dbReference>
<evidence type="ECO:0000313" key="1">
    <source>
        <dbReference type="EMBL" id="SEH96467.1"/>
    </source>
</evidence>
<organism evidence="1 2">
    <name type="scientific">Bathymodiolus azoricus thioautotrophic gill symbiont</name>
    <dbReference type="NCBI Taxonomy" id="235205"/>
    <lineage>
        <taxon>Bacteria</taxon>
        <taxon>Pseudomonadati</taxon>
        <taxon>Pseudomonadota</taxon>
        <taxon>Gammaproteobacteria</taxon>
        <taxon>sulfur-oxidizing symbionts</taxon>
    </lineage>
</organism>
<dbReference type="AlphaFoldDB" id="A0A1H6MFW1"/>
<proteinExistence type="predicted"/>